<name>A0A1J5SMI3_9ZZZZ</name>
<reference evidence="1" key="1">
    <citation type="submission" date="2016-10" db="EMBL/GenBank/DDBJ databases">
        <title>Sequence of Gallionella enrichment culture.</title>
        <authorList>
            <person name="Poehlein A."/>
            <person name="Muehling M."/>
            <person name="Daniel R."/>
        </authorList>
    </citation>
    <scope>NUCLEOTIDE SEQUENCE</scope>
</reference>
<evidence type="ECO:0000313" key="1">
    <source>
        <dbReference type="EMBL" id="OIR05293.1"/>
    </source>
</evidence>
<dbReference type="EMBL" id="MLJW01000051">
    <property type="protein sequence ID" value="OIR05293.1"/>
    <property type="molecule type" value="Genomic_DNA"/>
</dbReference>
<gene>
    <name evidence="1" type="ORF">GALL_126050</name>
</gene>
<proteinExistence type="predicted"/>
<accession>A0A1J5SMI3</accession>
<protein>
    <submittedName>
        <fullName evidence="1">Uncharacterized protein</fullName>
    </submittedName>
</protein>
<sequence>MTARLLSFLNLVQDSVALNSGSALEGSRFVNFHKGLACLTLKDGGSIQVQSYVLADGQSCLKVAMQWPGCPTPVVHAVYPTAPRFSWKLSADQIAEVWISGPEAAGVTEVANGMAAVG</sequence>
<dbReference type="AlphaFoldDB" id="A0A1J5SMI3"/>
<organism evidence="1">
    <name type="scientific">mine drainage metagenome</name>
    <dbReference type="NCBI Taxonomy" id="410659"/>
    <lineage>
        <taxon>unclassified sequences</taxon>
        <taxon>metagenomes</taxon>
        <taxon>ecological metagenomes</taxon>
    </lineage>
</organism>
<comment type="caution">
    <text evidence="1">The sequence shown here is derived from an EMBL/GenBank/DDBJ whole genome shotgun (WGS) entry which is preliminary data.</text>
</comment>